<sequence length="529" mass="56045">MTQLEDVLLTLAAFPQPGWEESETAQVLEPFSQFVSEVIAPAAGECDREGARFTDGRVHLPSSMVAAYRSYVDLGWNQLHLSQAAGGFGAPDAVSLMATQLLAAANASFQMLTGLVRGGADALVHLAPELAPRYLPLLTDGSALVTMALTEPGAGTDLGAIRTRAEKQPDGTWRISGEKIFISGGDQDMSETILHFVLARTHDTPGTRGLSLFLCPARRDDGTANALAVTRIEEKMGLHASPTCQMRFDGAEAYLLGEAGKGLAGMFIMMNHARLDVAAQGVAAASAAHEKALAYARTRMQGRTASGAPASLLDLPDIRRMLLTMDSLALGGRAMVAHTAGLLTSNPRLATFLTPIVKTFCTDMGSRAADLGIQVLGGYGYLAEYDIERIWRDSRVARLYEGANGALAAAFVKRELADPPARAAFVDAIATLARETPFEAGIGTGLAQWADCAQALAAHPRAPQAAEPVAHFTGLLHHAAALAHLAARHPDHPRLAAPARFALRSLSAEIDHAAARLRQMLEEDLPALS</sequence>
<dbReference type="InterPro" id="IPR009100">
    <property type="entry name" value="AcylCoA_DH/oxidase_NM_dom_sf"/>
</dbReference>
<dbReference type="InterPro" id="IPR052166">
    <property type="entry name" value="Diverse_Acyl-CoA_DH"/>
</dbReference>
<dbReference type="PROSITE" id="PS00073">
    <property type="entry name" value="ACYL_COA_DH_2"/>
    <property type="match status" value="1"/>
</dbReference>
<reference evidence="9" key="1">
    <citation type="submission" date="2022-10" db="EMBL/GenBank/DDBJ databases">
        <title>YIM 151497 complete genome.</title>
        <authorList>
            <person name="Chen X."/>
        </authorList>
    </citation>
    <scope>NUCLEOTIDE SEQUENCE</scope>
    <source>
        <strain evidence="9">YIM 151497</strain>
    </source>
</reference>
<keyword evidence="3 5" id="KW-0285">Flavoprotein</keyword>
<evidence type="ECO:0000259" key="7">
    <source>
        <dbReference type="Pfam" id="PF02770"/>
    </source>
</evidence>
<dbReference type="PANTHER" id="PTHR42803">
    <property type="entry name" value="ACYL-COA DEHYDROGENASE"/>
    <property type="match status" value="1"/>
</dbReference>
<dbReference type="InterPro" id="IPR013786">
    <property type="entry name" value="AcylCoA_DH/ox_N"/>
</dbReference>
<proteinExistence type="inferred from homology"/>
<dbReference type="Pfam" id="PF02770">
    <property type="entry name" value="Acyl-CoA_dh_M"/>
    <property type="match status" value="1"/>
</dbReference>
<comment type="cofactor">
    <cofactor evidence="1 5">
        <name>FAD</name>
        <dbReference type="ChEBI" id="CHEBI:57692"/>
    </cofactor>
</comment>
<dbReference type="EMBL" id="CP107716">
    <property type="protein sequence ID" value="UYQ73339.1"/>
    <property type="molecule type" value="Genomic_DNA"/>
</dbReference>
<dbReference type="SUPFAM" id="SSF56645">
    <property type="entry name" value="Acyl-CoA dehydrogenase NM domain-like"/>
    <property type="match status" value="1"/>
</dbReference>
<evidence type="ECO:0000256" key="4">
    <source>
        <dbReference type="ARBA" id="ARBA00022827"/>
    </source>
</evidence>
<evidence type="ECO:0000259" key="6">
    <source>
        <dbReference type="Pfam" id="PF00441"/>
    </source>
</evidence>
<comment type="similarity">
    <text evidence="2 5">Belongs to the acyl-CoA dehydrogenase family.</text>
</comment>
<evidence type="ECO:0000256" key="1">
    <source>
        <dbReference type="ARBA" id="ARBA00001974"/>
    </source>
</evidence>
<dbReference type="PANTHER" id="PTHR42803:SF1">
    <property type="entry name" value="BROAD-SPECIFICITY LINEAR ACYL-COA DEHYDROGENASE FADE5"/>
    <property type="match status" value="1"/>
</dbReference>
<evidence type="ECO:0000256" key="3">
    <source>
        <dbReference type="ARBA" id="ARBA00022630"/>
    </source>
</evidence>
<accession>A0ABY6IRV5</accession>
<evidence type="ECO:0000256" key="5">
    <source>
        <dbReference type="RuleBase" id="RU362125"/>
    </source>
</evidence>
<dbReference type="InterPro" id="IPR009075">
    <property type="entry name" value="AcylCo_DH/oxidase_C"/>
</dbReference>
<gene>
    <name evidence="9" type="ORF">OF122_06145</name>
</gene>
<dbReference type="Pfam" id="PF02771">
    <property type="entry name" value="Acyl-CoA_dh_N"/>
    <property type="match status" value="1"/>
</dbReference>
<evidence type="ECO:0000313" key="9">
    <source>
        <dbReference type="EMBL" id="UYQ73339.1"/>
    </source>
</evidence>
<dbReference type="Gene3D" id="2.40.110.10">
    <property type="entry name" value="Butyryl-CoA Dehydrogenase, subunit A, domain 2"/>
    <property type="match status" value="1"/>
</dbReference>
<feature type="domain" description="Acyl-CoA dehydrogenase/oxidase N-terminal" evidence="8">
    <location>
        <begin position="23"/>
        <end position="141"/>
    </location>
</feature>
<dbReference type="InterPro" id="IPR006091">
    <property type="entry name" value="Acyl-CoA_Oxase/DH_mid-dom"/>
</dbReference>
<feature type="domain" description="Acyl-CoA dehydrogenase/oxidase C-terminal" evidence="6">
    <location>
        <begin position="261"/>
        <end position="406"/>
    </location>
</feature>
<dbReference type="InterPro" id="IPR037069">
    <property type="entry name" value="AcylCoA_DH/ox_N_sf"/>
</dbReference>
<dbReference type="InterPro" id="IPR036250">
    <property type="entry name" value="AcylCo_DH-like_C"/>
</dbReference>
<dbReference type="Proteomes" id="UP001163882">
    <property type="component" value="Chromosome"/>
</dbReference>
<keyword evidence="10" id="KW-1185">Reference proteome</keyword>
<evidence type="ECO:0000256" key="2">
    <source>
        <dbReference type="ARBA" id="ARBA00009347"/>
    </source>
</evidence>
<organism evidence="9 10">
    <name type="scientific">Pelagibacterium flavum</name>
    <dbReference type="NCBI Taxonomy" id="2984530"/>
    <lineage>
        <taxon>Bacteria</taxon>
        <taxon>Pseudomonadati</taxon>
        <taxon>Pseudomonadota</taxon>
        <taxon>Alphaproteobacteria</taxon>
        <taxon>Hyphomicrobiales</taxon>
        <taxon>Devosiaceae</taxon>
        <taxon>Pelagibacterium</taxon>
    </lineage>
</organism>
<dbReference type="Gene3D" id="1.20.140.10">
    <property type="entry name" value="Butyryl-CoA Dehydrogenase, subunit A, domain 3"/>
    <property type="match status" value="1"/>
</dbReference>
<dbReference type="Pfam" id="PF00441">
    <property type="entry name" value="Acyl-CoA_dh_1"/>
    <property type="match status" value="1"/>
</dbReference>
<keyword evidence="5" id="KW-0560">Oxidoreductase</keyword>
<evidence type="ECO:0000259" key="8">
    <source>
        <dbReference type="Pfam" id="PF02771"/>
    </source>
</evidence>
<dbReference type="PROSITE" id="PS00072">
    <property type="entry name" value="ACYL_COA_DH_1"/>
    <property type="match status" value="1"/>
</dbReference>
<dbReference type="InterPro" id="IPR046373">
    <property type="entry name" value="Acyl-CoA_Oxase/DH_mid-dom_sf"/>
</dbReference>
<keyword evidence="4 5" id="KW-0274">FAD</keyword>
<feature type="domain" description="Acyl-CoA oxidase/dehydrogenase middle" evidence="7">
    <location>
        <begin position="147"/>
        <end position="250"/>
    </location>
</feature>
<protein>
    <submittedName>
        <fullName evidence="9">Acyl-CoA dehydrogenase family protein</fullName>
    </submittedName>
</protein>
<evidence type="ECO:0000313" key="10">
    <source>
        <dbReference type="Proteomes" id="UP001163882"/>
    </source>
</evidence>
<dbReference type="RefSeq" id="WP_264226925.1">
    <property type="nucleotide sequence ID" value="NZ_CP107716.1"/>
</dbReference>
<dbReference type="SUPFAM" id="SSF47203">
    <property type="entry name" value="Acyl-CoA dehydrogenase C-terminal domain-like"/>
    <property type="match status" value="1"/>
</dbReference>
<dbReference type="Gene3D" id="1.10.540.10">
    <property type="entry name" value="Acyl-CoA dehydrogenase/oxidase, N-terminal domain"/>
    <property type="match status" value="1"/>
</dbReference>
<name>A0ABY6IRV5_9HYPH</name>
<dbReference type="InterPro" id="IPR006089">
    <property type="entry name" value="Acyl-CoA_DH_CS"/>
</dbReference>